<dbReference type="Gene3D" id="3.30.70.2970">
    <property type="entry name" value="Protein of unknown function (DUF541), domain 2"/>
    <property type="match status" value="1"/>
</dbReference>
<dbReference type="RefSeq" id="WP_088712119.1">
    <property type="nucleotide sequence ID" value="NZ_NFZT01000001.1"/>
</dbReference>
<dbReference type="Pfam" id="PF04402">
    <property type="entry name" value="SIMPL"/>
    <property type="match status" value="1"/>
</dbReference>
<dbReference type="OrthoDB" id="9813144at2"/>
<reference evidence="3" key="1">
    <citation type="submission" date="2017-05" db="EMBL/GenBank/DDBJ databases">
        <authorList>
            <person name="Lin X."/>
        </authorList>
    </citation>
    <scope>NUCLEOTIDE SEQUENCE [LARGE SCALE GENOMIC DNA]</scope>
    <source>
        <strain evidence="3">JLT2012</strain>
    </source>
</reference>
<dbReference type="Gene3D" id="3.30.110.170">
    <property type="entry name" value="Protein of unknown function (DUF541), domain 1"/>
    <property type="match status" value="1"/>
</dbReference>
<feature type="signal peptide" evidence="1">
    <location>
        <begin position="1"/>
        <end position="28"/>
    </location>
</feature>
<comment type="caution">
    <text evidence="2">The sequence shown here is derived from an EMBL/GenBank/DDBJ whole genome shotgun (WGS) entry which is preliminary data.</text>
</comment>
<dbReference type="InterPro" id="IPR052022">
    <property type="entry name" value="26kDa_periplasmic_antigen"/>
</dbReference>
<dbReference type="AlphaFoldDB" id="A0A219B4P5"/>
<gene>
    <name evidence="2" type="ORF">B5C34_07610</name>
</gene>
<dbReference type="Proteomes" id="UP000198462">
    <property type="component" value="Unassembled WGS sequence"/>
</dbReference>
<sequence>MRLVDSVRAVAGCLAIATLAPVCSSAAAQSLPELGGATLLQVRARGEAVAVPDVAVFSVGITTTGDTARQAIDENSALASKIADTLDRMEVAPRDIQTRSVSVQPEFERGERGAQTAAPRILGYVANNSVTVRLRDLDKAPDILDALFEAGANTVNGPSFQLEEGEEEVLSLARRDAVRQALAEARAYAEGFGMSVASILRISDSGPLGVSATDVITVTGSRVQNYEMAVPAPPPPPLAQGEITRSAQLYVDFLLVPAD</sequence>
<accession>A0A219B4P5</accession>
<keyword evidence="3" id="KW-1185">Reference proteome</keyword>
<proteinExistence type="predicted"/>
<evidence type="ECO:0008006" key="4">
    <source>
        <dbReference type="Google" id="ProtNLM"/>
    </source>
</evidence>
<organism evidence="2 3">
    <name type="scientific">Pacificimonas flava</name>
    <dbReference type="NCBI Taxonomy" id="1234595"/>
    <lineage>
        <taxon>Bacteria</taxon>
        <taxon>Pseudomonadati</taxon>
        <taxon>Pseudomonadota</taxon>
        <taxon>Alphaproteobacteria</taxon>
        <taxon>Sphingomonadales</taxon>
        <taxon>Sphingosinicellaceae</taxon>
        <taxon>Pacificimonas</taxon>
    </lineage>
</organism>
<keyword evidence="1" id="KW-0732">Signal</keyword>
<dbReference type="PANTHER" id="PTHR34387">
    <property type="entry name" value="SLR1258 PROTEIN"/>
    <property type="match status" value="1"/>
</dbReference>
<name>A0A219B4P5_9SPHN</name>
<dbReference type="InterPro" id="IPR007497">
    <property type="entry name" value="SIMPL/DUF541"/>
</dbReference>
<dbReference type="GO" id="GO:0006974">
    <property type="term" value="P:DNA damage response"/>
    <property type="evidence" value="ECO:0007669"/>
    <property type="project" value="TreeGrafter"/>
</dbReference>
<protein>
    <recommendedName>
        <fullName evidence="4">Outer membrane protein</fullName>
    </recommendedName>
</protein>
<evidence type="ECO:0000313" key="2">
    <source>
        <dbReference type="EMBL" id="OWV33335.1"/>
    </source>
</evidence>
<feature type="chain" id="PRO_5012623377" description="Outer membrane protein" evidence="1">
    <location>
        <begin position="29"/>
        <end position="259"/>
    </location>
</feature>
<evidence type="ECO:0000256" key="1">
    <source>
        <dbReference type="SAM" id="SignalP"/>
    </source>
</evidence>
<dbReference type="EMBL" id="NFZT01000001">
    <property type="protein sequence ID" value="OWV33335.1"/>
    <property type="molecule type" value="Genomic_DNA"/>
</dbReference>
<evidence type="ECO:0000313" key="3">
    <source>
        <dbReference type="Proteomes" id="UP000198462"/>
    </source>
</evidence>
<dbReference type="PANTHER" id="PTHR34387:SF1">
    <property type="entry name" value="PERIPLASMIC IMMUNOGENIC PROTEIN"/>
    <property type="match status" value="1"/>
</dbReference>